<name>A0ABX7WPM2_9GAMM</name>
<evidence type="ECO:0000313" key="4">
    <source>
        <dbReference type="Proteomes" id="UP000672039"/>
    </source>
</evidence>
<organism evidence="3 4">
    <name type="scientific">Thiothrix litoralis</name>
    <dbReference type="NCBI Taxonomy" id="2891210"/>
    <lineage>
        <taxon>Bacteria</taxon>
        <taxon>Pseudomonadati</taxon>
        <taxon>Pseudomonadota</taxon>
        <taxon>Gammaproteobacteria</taxon>
        <taxon>Thiotrichales</taxon>
        <taxon>Thiotrichaceae</taxon>
        <taxon>Thiothrix</taxon>
    </lineage>
</organism>
<comment type="similarity">
    <text evidence="1">Belongs to the transferase hexapeptide repeat family.</text>
</comment>
<dbReference type="CDD" id="cd04647">
    <property type="entry name" value="LbH_MAT_like"/>
    <property type="match status" value="1"/>
</dbReference>
<evidence type="ECO:0000256" key="1">
    <source>
        <dbReference type="ARBA" id="ARBA00007274"/>
    </source>
</evidence>
<sequence length="229" mass="24790">MFKSIVLFFDNVLRSLIRNLGGSVGRSLRYMYYSRRLGSCGKNVIIDEGVIIQGSRDIHLGDDVWIDRYCILMAGKVPLEEGAKVLTNPNYQHDIGELHIGNNVHITPYSLIQAHGGVQIGNDCGTGSGAKIYSLTNLPTDSGKPDRRVCYSWGGELAQLSAPIVIGNNVGIGLGAVILPAVTIENECFVAPYSIVMSPIKENSFVSGNPARKIKERFPVAEAEAAKAE</sequence>
<keyword evidence="2" id="KW-0808">Transferase</keyword>
<dbReference type="SUPFAM" id="SSF51161">
    <property type="entry name" value="Trimeric LpxA-like enzymes"/>
    <property type="match status" value="1"/>
</dbReference>
<evidence type="ECO:0000256" key="2">
    <source>
        <dbReference type="ARBA" id="ARBA00022679"/>
    </source>
</evidence>
<evidence type="ECO:0008006" key="5">
    <source>
        <dbReference type="Google" id="ProtNLM"/>
    </source>
</evidence>
<dbReference type="Gene3D" id="2.160.10.10">
    <property type="entry name" value="Hexapeptide repeat proteins"/>
    <property type="match status" value="1"/>
</dbReference>
<dbReference type="PANTHER" id="PTHR23416">
    <property type="entry name" value="SIALIC ACID SYNTHASE-RELATED"/>
    <property type="match status" value="1"/>
</dbReference>
<evidence type="ECO:0000313" key="3">
    <source>
        <dbReference type="EMBL" id="QTR44986.1"/>
    </source>
</evidence>
<dbReference type="PANTHER" id="PTHR23416:SF23">
    <property type="entry name" value="ACETYLTRANSFERASE C18B11.09C-RELATED"/>
    <property type="match status" value="1"/>
</dbReference>
<gene>
    <name evidence="3" type="ORF">J9253_13320</name>
</gene>
<dbReference type="EMBL" id="CP072801">
    <property type="protein sequence ID" value="QTR44986.1"/>
    <property type="molecule type" value="Genomic_DNA"/>
</dbReference>
<proteinExistence type="inferred from homology"/>
<dbReference type="InterPro" id="IPR051159">
    <property type="entry name" value="Hexapeptide_acetyltransf"/>
</dbReference>
<protein>
    <recommendedName>
        <fullName evidence="5">Transferase hexapeptide repeat containing protein</fullName>
    </recommendedName>
</protein>
<accession>A0ABX7WPM2</accession>
<keyword evidence="4" id="KW-1185">Reference proteome</keyword>
<dbReference type="Proteomes" id="UP000672039">
    <property type="component" value="Chromosome"/>
</dbReference>
<dbReference type="InterPro" id="IPR011004">
    <property type="entry name" value="Trimer_LpxA-like_sf"/>
</dbReference>
<dbReference type="RefSeq" id="WP_210221426.1">
    <property type="nucleotide sequence ID" value="NZ_CP072801.1"/>
</dbReference>
<reference evidence="3 4" key="1">
    <citation type="submission" date="2021-04" db="EMBL/GenBank/DDBJ databases">
        <title>Genomics, taxonomy and metabolism of representatives of sulfur bacteria of the genus Thiothrix: Thiothrix fructosivorans QT, Thiothrix unzii A1T and three new species, Thiothrix subterranea sp. nov., Thiothrix litoralis sp. nov. and 'Candidatus Thiothrix anitrata' sp. nov.</title>
        <authorList>
            <person name="Ravin N.V."/>
            <person name="Smolyakov D."/>
            <person name="Rudenko T.S."/>
            <person name="Mardanov A.V."/>
            <person name="Beletsky A.V."/>
            <person name="Markov N.D."/>
            <person name="Fomenkov A.I."/>
            <person name="Roberts R.J."/>
            <person name="Karnachuk O.V."/>
            <person name="Novikov A."/>
            <person name="Grabovich M.Y."/>
        </authorList>
    </citation>
    <scope>NUCLEOTIDE SEQUENCE [LARGE SCALE GENOMIC DNA]</scope>
    <source>
        <strain evidence="3 4">AS</strain>
    </source>
</reference>